<evidence type="ECO:0000313" key="1">
    <source>
        <dbReference type="EMBL" id="KAI7837076.1"/>
    </source>
</evidence>
<proteinExistence type="predicted"/>
<dbReference type="AlphaFoldDB" id="A0AAD5DJ17"/>
<dbReference type="EMBL" id="JADXDR010000165">
    <property type="protein sequence ID" value="KAI7837076.1"/>
    <property type="molecule type" value="Genomic_DNA"/>
</dbReference>
<gene>
    <name evidence="1" type="ORF">COHA_009074</name>
</gene>
<keyword evidence="2" id="KW-1185">Reference proteome</keyword>
<organism evidence="1 2">
    <name type="scientific">Chlorella ohadii</name>
    <dbReference type="NCBI Taxonomy" id="2649997"/>
    <lineage>
        <taxon>Eukaryota</taxon>
        <taxon>Viridiplantae</taxon>
        <taxon>Chlorophyta</taxon>
        <taxon>core chlorophytes</taxon>
        <taxon>Trebouxiophyceae</taxon>
        <taxon>Chlorellales</taxon>
        <taxon>Chlorellaceae</taxon>
        <taxon>Chlorella clade</taxon>
        <taxon>Chlorella</taxon>
    </lineage>
</organism>
<sequence>MIHGSKRQGPSPWALASGALHALTLTALVFALGRSGAPTLPAGETAVHNHAGRRLLEAGSVRELLGLSAGAVDNAGCIKVVTEVSGTGANQVYKRSVKFTCPIVVDTARAAACNAAGSDPLSSCADTAKPAVAIVQGAQAVAAPLLSATPANSGNAAAFNGPISVDLSNYVDGTTWLKGHNANKDTPVLNVEVKASQGAADIRGPVSIDLSKYNTTNDWLDALWIVQAPPSAVKTANPPIGNHGIHIKGAGGAGDNNAAFYVDGTTWLTGANANKDTSVLNVEVKASQGAADIRGPVSIDLSKYSTTNAWLDALWIVQAPANAVPVANPPIGNHGIHIKGNGGGNDNNAALYVAGNSHMVGTYANPTTPALFVQADRNQNGVQIAGRVNPKVNALQVTQGFTDLRGGKTTVGELEAASVTSKHIRGIDLIWLAVGVA</sequence>
<protein>
    <submittedName>
        <fullName evidence="1">Uncharacterized protein</fullName>
    </submittedName>
</protein>
<evidence type="ECO:0000313" key="2">
    <source>
        <dbReference type="Proteomes" id="UP001205105"/>
    </source>
</evidence>
<comment type="caution">
    <text evidence="1">The sequence shown here is derived from an EMBL/GenBank/DDBJ whole genome shotgun (WGS) entry which is preliminary data.</text>
</comment>
<name>A0AAD5DJ17_9CHLO</name>
<dbReference type="Proteomes" id="UP001205105">
    <property type="component" value="Unassembled WGS sequence"/>
</dbReference>
<reference evidence="1" key="1">
    <citation type="submission" date="2020-11" db="EMBL/GenBank/DDBJ databases">
        <title>Chlorella ohadii genome sequencing and assembly.</title>
        <authorList>
            <person name="Murik O."/>
            <person name="Treves H."/>
            <person name="Kedem I."/>
            <person name="Shotland Y."/>
            <person name="Kaplan A."/>
        </authorList>
    </citation>
    <scope>NUCLEOTIDE SEQUENCE</scope>
    <source>
        <strain evidence="1">1</strain>
    </source>
</reference>
<accession>A0AAD5DJ17</accession>